<dbReference type="GO" id="GO:0016853">
    <property type="term" value="F:isomerase activity"/>
    <property type="evidence" value="ECO:0007669"/>
    <property type="project" value="UniProtKB-KW"/>
</dbReference>
<dbReference type="EMBL" id="KI546170">
    <property type="protein sequence ID" value="EST41507.1"/>
    <property type="molecule type" value="Genomic_DNA"/>
</dbReference>
<name>V6LAR8_9EUKA</name>
<accession>V6LAR8</accession>
<reference evidence="1" key="1">
    <citation type="journal article" date="2014" name="PLoS Genet.">
        <title>The Genome of Spironucleus salmonicida Highlights a Fish Pathogen Adapted to Fluctuating Environments.</title>
        <authorList>
            <person name="Xu F."/>
            <person name="Jerlstrom-Hultqvist J."/>
            <person name="Einarsson E."/>
            <person name="Astvaldsson A."/>
            <person name="Svard S.G."/>
            <person name="Andersson J.O."/>
        </authorList>
    </citation>
    <scope>NUCLEOTIDE SEQUENCE</scope>
</reference>
<gene>
    <name evidence="1" type="ORF">SS50377_19238</name>
</gene>
<keyword evidence="1" id="KW-0413">Isomerase</keyword>
<evidence type="ECO:0000313" key="1">
    <source>
        <dbReference type="EMBL" id="EST41507.1"/>
    </source>
</evidence>
<protein>
    <submittedName>
        <fullName evidence="1">Carotenoid isomerase</fullName>
    </submittedName>
</protein>
<dbReference type="VEuPathDB" id="GiardiaDB:SS50377_28856"/>
<proteinExistence type="predicted"/>
<sequence>MDLGDKKTDGKHRIFKELGIDKNITFVSSNSVWDIADKENHYSIPHGLDNARNYLIEKFPHEEKGIRRYFKKYTILPDVLLRFLITWVTSSSFSSPLYTLSTSPGQ</sequence>
<organism evidence="1">
    <name type="scientific">Spironucleus salmonicida</name>
    <dbReference type="NCBI Taxonomy" id="348837"/>
    <lineage>
        <taxon>Eukaryota</taxon>
        <taxon>Metamonada</taxon>
        <taxon>Diplomonadida</taxon>
        <taxon>Hexamitidae</taxon>
        <taxon>Hexamitinae</taxon>
        <taxon>Spironucleus</taxon>
    </lineage>
</organism>
<dbReference type="AlphaFoldDB" id="V6LAR8"/>